<dbReference type="Proteomes" id="UP001628193">
    <property type="component" value="Unassembled WGS sequence"/>
</dbReference>
<keyword evidence="5 10" id="KW-0145">Chemotaxis</keyword>
<dbReference type="PANTHER" id="PTHR35091:SF2">
    <property type="entry name" value="FLAGELLAR PROTEIN FLIL"/>
    <property type="match status" value="1"/>
</dbReference>
<evidence type="ECO:0000313" key="12">
    <source>
        <dbReference type="EMBL" id="GAB0056116.1"/>
    </source>
</evidence>
<protein>
    <recommendedName>
        <fullName evidence="10">Flagellar protein FliL</fullName>
    </recommendedName>
</protein>
<organism evidence="12 13">
    <name type="scientific">Candidatus Magnetaquiglobus chichijimensis</name>
    <dbReference type="NCBI Taxonomy" id="3141448"/>
    <lineage>
        <taxon>Bacteria</taxon>
        <taxon>Pseudomonadati</taxon>
        <taxon>Pseudomonadota</taxon>
        <taxon>Magnetococcia</taxon>
        <taxon>Magnetococcales</taxon>
        <taxon>Candidatus Magnetaquicoccaceae</taxon>
        <taxon>Candidatus Magnetaquiglobus</taxon>
    </lineage>
</organism>
<gene>
    <name evidence="12" type="ORF">SIID45300_00420</name>
</gene>
<evidence type="ECO:0000256" key="5">
    <source>
        <dbReference type="ARBA" id="ARBA00022500"/>
    </source>
</evidence>
<feature type="region of interest" description="Disordered" evidence="11">
    <location>
        <begin position="97"/>
        <end position="134"/>
    </location>
</feature>
<evidence type="ECO:0000256" key="4">
    <source>
        <dbReference type="ARBA" id="ARBA00022475"/>
    </source>
</evidence>
<feature type="compositionally biased region" description="Basic and acidic residues" evidence="11">
    <location>
        <begin position="98"/>
        <end position="111"/>
    </location>
</feature>
<evidence type="ECO:0000256" key="1">
    <source>
        <dbReference type="ARBA" id="ARBA00002254"/>
    </source>
</evidence>
<feature type="transmembrane region" description="Helical" evidence="10">
    <location>
        <begin position="19"/>
        <end position="37"/>
    </location>
</feature>
<comment type="caution">
    <text evidence="12">The sequence shown here is derived from an EMBL/GenBank/DDBJ whole genome shotgun (WGS) entry which is preliminary data.</text>
</comment>
<keyword evidence="10" id="KW-0997">Cell inner membrane</keyword>
<evidence type="ECO:0000256" key="2">
    <source>
        <dbReference type="ARBA" id="ARBA00004162"/>
    </source>
</evidence>
<keyword evidence="4" id="KW-1003">Cell membrane</keyword>
<sequence>MADEAEQESGGGKGGMLKIILPVVALLLGGGGGYFLGSSMGSKQVAETEKLEPTPEQKSKKPEEMVGAMFKLDPFVVNLNEPKGNRYLKTTIQLEMDDGGKKSDKGEKKDAGGGGGGHGGGGEAAGKEAAKSPLEMELERRKPQLQDVILALLTSKSSRELQALEGKFRLREELLARINALLVNGSITRVYFTEFVIQ</sequence>
<dbReference type="RefSeq" id="WP_420903834.1">
    <property type="nucleotide sequence ID" value="NZ_BAAFGK010000002.1"/>
</dbReference>
<evidence type="ECO:0000313" key="13">
    <source>
        <dbReference type="Proteomes" id="UP001628193"/>
    </source>
</evidence>
<name>A0ABQ0C5F0_9PROT</name>
<accession>A0ABQ0C5F0</accession>
<keyword evidence="13" id="KW-1185">Reference proteome</keyword>
<evidence type="ECO:0000256" key="9">
    <source>
        <dbReference type="ARBA" id="ARBA00023136"/>
    </source>
</evidence>
<dbReference type="Pfam" id="PF03748">
    <property type="entry name" value="FliL"/>
    <property type="match status" value="1"/>
</dbReference>
<dbReference type="PANTHER" id="PTHR35091">
    <property type="entry name" value="FLAGELLAR PROTEIN FLIL"/>
    <property type="match status" value="1"/>
</dbReference>
<dbReference type="InterPro" id="IPR005503">
    <property type="entry name" value="FliL"/>
</dbReference>
<comment type="function">
    <text evidence="1 10">Controls the rotational direction of flagella during chemotaxis.</text>
</comment>
<feature type="compositionally biased region" description="Gly residues" evidence="11">
    <location>
        <begin position="112"/>
        <end position="124"/>
    </location>
</feature>
<evidence type="ECO:0000256" key="10">
    <source>
        <dbReference type="RuleBase" id="RU364125"/>
    </source>
</evidence>
<comment type="similarity">
    <text evidence="3 10">Belongs to the FliL family.</text>
</comment>
<evidence type="ECO:0000256" key="3">
    <source>
        <dbReference type="ARBA" id="ARBA00008281"/>
    </source>
</evidence>
<dbReference type="EMBL" id="BAAFGK010000002">
    <property type="protein sequence ID" value="GAB0056116.1"/>
    <property type="molecule type" value="Genomic_DNA"/>
</dbReference>
<keyword evidence="9 10" id="KW-0472">Membrane</keyword>
<evidence type="ECO:0000256" key="6">
    <source>
        <dbReference type="ARBA" id="ARBA00022692"/>
    </source>
</evidence>
<reference evidence="12 13" key="1">
    <citation type="submission" date="2024-09" db="EMBL/GenBank/DDBJ databases">
        <title>Draft genome sequence of Candidatus Magnetaquicoccaceae bacterium FCR-1.</title>
        <authorList>
            <person name="Shimoshige H."/>
            <person name="Shimamura S."/>
            <person name="Taoka A."/>
            <person name="Kobayashi H."/>
            <person name="Maekawa T."/>
        </authorList>
    </citation>
    <scope>NUCLEOTIDE SEQUENCE [LARGE SCALE GENOMIC DNA]</scope>
    <source>
        <strain evidence="12 13">FCR-1</strain>
    </source>
</reference>
<evidence type="ECO:0000256" key="11">
    <source>
        <dbReference type="SAM" id="MobiDB-lite"/>
    </source>
</evidence>
<evidence type="ECO:0000256" key="8">
    <source>
        <dbReference type="ARBA" id="ARBA00022989"/>
    </source>
</evidence>
<keyword evidence="7 10" id="KW-0283">Flagellar rotation</keyword>
<evidence type="ECO:0000256" key="7">
    <source>
        <dbReference type="ARBA" id="ARBA00022779"/>
    </source>
</evidence>
<keyword evidence="8 10" id="KW-1133">Transmembrane helix</keyword>
<proteinExistence type="inferred from homology"/>
<comment type="subcellular location">
    <subcellularLocation>
        <location evidence="10">Cell inner membrane</location>
    </subcellularLocation>
    <subcellularLocation>
        <location evidence="2">Cell membrane</location>
        <topology evidence="2">Single-pass membrane protein</topology>
    </subcellularLocation>
</comment>
<keyword evidence="6 10" id="KW-0812">Transmembrane</keyword>